<keyword evidence="4" id="KW-0949">S-adenosyl-L-methionine</keyword>
<feature type="non-terminal residue" evidence="6">
    <location>
        <position position="1"/>
    </location>
</feature>
<sequence length="213" mass="23814">KMSNLESSFINNISDKKSTLSTTGKILIGLSGGVAIGLSVICYPFVAPALRKHCLPFVPATNTQIKNVLECVSTTSKNSAITFLDIGSGDGRLVINSAKKFQKDNKLSYFHGVELNFWLVLYSKISAAVHGVYRQTSFFRKDLWKFNISPYNNIVIFGVEQMMEDLEKKILREAKSNTKIIACRFPLPNLTPIKIVDSGIDTVWLYQINNNSR</sequence>
<evidence type="ECO:0000313" key="6">
    <source>
        <dbReference type="EMBL" id="JAB56911.1"/>
    </source>
</evidence>
<dbReference type="InterPro" id="IPR029063">
    <property type="entry name" value="SAM-dependent_MTases_sf"/>
</dbReference>
<protein>
    <submittedName>
        <fullName evidence="6">Uncharacterized protein</fullName>
    </submittedName>
</protein>
<proteinExistence type="evidence at transcript level"/>
<comment type="similarity">
    <text evidence="1">Belongs to the ANT/ATPSC lysine N-methyltransferase family.</text>
</comment>
<evidence type="ECO:0000256" key="1">
    <source>
        <dbReference type="ARBA" id="ARBA00010633"/>
    </source>
</evidence>
<dbReference type="SUPFAM" id="SSF53335">
    <property type="entry name" value="S-adenosyl-L-methionine-dependent methyltransferases"/>
    <property type="match status" value="1"/>
</dbReference>
<feature type="transmembrane region" description="Helical" evidence="5">
    <location>
        <begin position="26"/>
        <end position="46"/>
    </location>
</feature>
<organism evidence="6">
    <name type="scientific">Corethrella appendiculata</name>
    <dbReference type="NCBI Taxonomy" id="1370023"/>
    <lineage>
        <taxon>Eukaryota</taxon>
        <taxon>Metazoa</taxon>
        <taxon>Ecdysozoa</taxon>
        <taxon>Arthropoda</taxon>
        <taxon>Hexapoda</taxon>
        <taxon>Insecta</taxon>
        <taxon>Pterygota</taxon>
        <taxon>Neoptera</taxon>
        <taxon>Endopterygota</taxon>
        <taxon>Diptera</taxon>
        <taxon>Nematocera</taxon>
        <taxon>Culicoidea</taxon>
        <taxon>Chaoboridae</taxon>
        <taxon>Corethrella</taxon>
    </lineage>
</organism>
<reference evidence="6" key="1">
    <citation type="journal article" date="2014" name="Insect Biochem. Mol. Biol.">
        <title>An insight into the sialome of the frog biting fly, Corethrella appendiculata.</title>
        <authorList>
            <person name="Ribeiro J.M.C."/>
            <person name="Chagas A.C."/>
            <person name="Pham V.M."/>
            <person name="Lounibos L.P."/>
            <person name="Calvo E."/>
        </authorList>
    </citation>
    <scope>NUCLEOTIDE SEQUENCE</scope>
    <source>
        <tissue evidence="6">Salivary glands</tissue>
    </source>
</reference>
<dbReference type="GO" id="GO:0032259">
    <property type="term" value="P:methylation"/>
    <property type="evidence" value="ECO:0007669"/>
    <property type="project" value="UniProtKB-KW"/>
</dbReference>
<keyword evidence="3" id="KW-0808">Transferase</keyword>
<dbReference type="EMBL" id="GANO01002960">
    <property type="protein sequence ID" value="JAB56911.1"/>
    <property type="molecule type" value="mRNA"/>
</dbReference>
<accession>U5ET32</accession>
<dbReference type="GO" id="GO:0016279">
    <property type="term" value="F:protein-lysine N-methyltransferase activity"/>
    <property type="evidence" value="ECO:0007669"/>
    <property type="project" value="InterPro"/>
</dbReference>
<name>U5ET32_9DIPT</name>
<keyword evidence="5" id="KW-0472">Membrane</keyword>
<keyword evidence="2" id="KW-0489">Methyltransferase</keyword>
<dbReference type="InterPro" id="IPR026170">
    <property type="entry name" value="FAM173A/B"/>
</dbReference>
<dbReference type="Gene3D" id="3.40.50.150">
    <property type="entry name" value="Vaccinia Virus protein VP39"/>
    <property type="match status" value="1"/>
</dbReference>
<dbReference type="PANTHER" id="PTHR13610">
    <property type="entry name" value="METHYLTRANSFERASE DOMAIN-CONTAINING PROTEIN"/>
    <property type="match status" value="1"/>
</dbReference>
<dbReference type="AlphaFoldDB" id="U5ET32"/>
<evidence type="ECO:0000256" key="2">
    <source>
        <dbReference type="ARBA" id="ARBA00022603"/>
    </source>
</evidence>
<evidence type="ECO:0000256" key="4">
    <source>
        <dbReference type="ARBA" id="ARBA00022691"/>
    </source>
</evidence>
<evidence type="ECO:0000256" key="5">
    <source>
        <dbReference type="SAM" id="Phobius"/>
    </source>
</evidence>
<keyword evidence="5" id="KW-1133">Transmembrane helix</keyword>
<keyword evidence="5" id="KW-0812">Transmembrane</keyword>
<evidence type="ECO:0000256" key="3">
    <source>
        <dbReference type="ARBA" id="ARBA00022679"/>
    </source>
</evidence>
<dbReference type="PANTHER" id="PTHR13610:SF9">
    <property type="entry name" value="FI06469P"/>
    <property type="match status" value="1"/>
</dbReference>
<dbReference type="GO" id="GO:1905706">
    <property type="term" value="P:regulation of mitochondrial ATP synthesis coupled proton transport"/>
    <property type="evidence" value="ECO:0007669"/>
    <property type="project" value="TreeGrafter"/>
</dbReference>
<dbReference type="GO" id="GO:0005739">
    <property type="term" value="C:mitochondrion"/>
    <property type="evidence" value="ECO:0007669"/>
    <property type="project" value="TreeGrafter"/>
</dbReference>